<keyword evidence="2" id="KW-1185">Reference proteome</keyword>
<dbReference type="Proteomes" id="UP001499947">
    <property type="component" value="Unassembled WGS sequence"/>
</dbReference>
<sequence>MPQGDPQVRLAALVACGTRAVIGAVFGSAATAELEYAGRLAGDLRAGTLLGDRNFAAVDLPLRPEH</sequence>
<dbReference type="RefSeq" id="WP_211128730.1">
    <property type="nucleotide sequence ID" value="NZ_BAAALR010000071.1"/>
</dbReference>
<evidence type="ECO:0000313" key="2">
    <source>
        <dbReference type="Proteomes" id="UP001499947"/>
    </source>
</evidence>
<evidence type="ECO:0000313" key="1">
    <source>
        <dbReference type="EMBL" id="GAA1712290.1"/>
    </source>
</evidence>
<proteinExistence type="predicted"/>
<reference evidence="1 2" key="1">
    <citation type="journal article" date="2019" name="Int. J. Syst. Evol. Microbiol.">
        <title>The Global Catalogue of Microorganisms (GCM) 10K type strain sequencing project: providing services to taxonomists for standard genome sequencing and annotation.</title>
        <authorList>
            <consortium name="The Broad Institute Genomics Platform"/>
            <consortium name="The Broad Institute Genome Sequencing Center for Infectious Disease"/>
            <person name="Wu L."/>
            <person name="Ma J."/>
        </authorList>
    </citation>
    <scope>NUCLEOTIDE SEQUENCE [LARGE SCALE GENOMIC DNA]</scope>
    <source>
        <strain evidence="1 2">JCM 13244</strain>
    </source>
</reference>
<name>A0ABN2IUY8_9ACTN</name>
<protein>
    <submittedName>
        <fullName evidence="1">Uncharacterized protein</fullName>
    </submittedName>
</protein>
<accession>A0ABN2IUY8</accession>
<dbReference type="EMBL" id="BAAALR010000071">
    <property type="protein sequence ID" value="GAA1712290.1"/>
    <property type="molecule type" value="Genomic_DNA"/>
</dbReference>
<organism evidence="1 2">
    <name type="scientific">Streptomyces yatensis</name>
    <dbReference type="NCBI Taxonomy" id="155177"/>
    <lineage>
        <taxon>Bacteria</taxon>
        <taxon>Bacillati</taxon>
        <taxon>Actinomycetota</taxon>
        <taxon>Actinomycetes</taxon>
        <taxon>Kitasatosporales</taxon>
        <taxon>Streptomycetaceae</taxon>
        <taxon>Streptomyces</taxon>
        <taxon>Streptomyces violaceusniger group</taxon>
    </lineage>
</organism>
<gene>
    <name evidence="1" type="ORF">GCM10009680_61600</name>
</gene>
<comment type="caution">
    <text evidence="1">The sequence shown here is derived from an EMBL/GenBank/DDBJ whole genome shotgun (WGS) entry which is preliminary data.</text>
</comment>